<organism evidence="2 3">
    <name type="scientific">Teratosphaeria nubilosa</name>
    <dbReference type="NCBI Taxonomy" id="161662"/>
    <lineage>
        <taxon>Eukaryota</taxon>
        <taxon>Fungi</taxon>
        <taxon>Dikarya</taxon>
        <taxon>Ascomycota</taxon>
        <taxon>Pezizomycotina</taxon>
        <taxon>Dothideomycetes</taxon>
        <taxon>Dothideomycetidae</taxon>
        <taxon>Mycosphaerellales</taxon>
        <taxon>Teratosphaeriaceae</taxon>
        <taxon>Teratosphaeria</taxon>
    </lineage>
</organism>
<dbReference type="AlphaFoldDB" id="A0A6G1KV01"/>
<evidence type="ECO:0000313" key="2">
    <source>
        <dbReference type="EMBL" id="KAF2764240.1"/>
    </source>
</evidence>
<dbReference type="EMBL" id="ML995932">
    <property type="protein sequence ID" value="KAF2764240.1"/>
    <property type="molecule type" value="Genomic_DNA"/>
</dbReference>
<keyword evidence="3" id="KW-1185">Reference proteome</keyword>
<gene>
    <name evidence="2" type="ORF">EJ03DRAFT_332020</name>
</gene>
<feature type="compositionally biased region" description="Basic and acidic residues" evidence="1">
    <location>
        <begin position="295"/>
        <end position="306"/>
    </location>
</feature>
<dbReference type="OrthoDB" id="5397183at2759"/>
<proteinExistence type="predicted"/>
<sequence>MSPWRGWDEAQVRGQSVMGGFTAINVSAVVPESAQSKCEKQPAHREAQQQSIAATYLGRGDAEVSVLTAERKKTASSRGKKRATAEATASRSQRRKCSDVSNGLAVTKASTQREADSGMSTLQTDGRPKSHHQHKPVTNATGEVTEDVFEISQPLSILGQQTSMTRVQQAGATTSLDAIRASNDYGQTIYDGRASPTSANEKAQIAWPWLNSATVDSTSAQILSKKRRKSKRTKSREAITTNRCNSPTAIPAVSSQTQGTTLSAPRDILLDGRQLPTPIPSDPAAQAPSVRKQPKRETKKAPPIRTDEECFLVSNESDYGEMVHAADEAEELARQDLTPSSRKIKENVRAVNPDDDYGGALFSAAEKELLHGIEQSSIQRAGPKPIVRKPFPDIMLDRSPIFGASNITSLRTCFRVGEAMNVGCRAVRMNKNVLLELYARVARSHREEKPRRVQHFLFTDLHHDKPPHISGTFQLCSQSRLWELDSRVFLDADKRQDGIMSRVIARMRRDGLKWRLEVLSIWEASWEDVEIVAGIYSKPGEEPWLDADEAV</sequence>
<evidence type="ECO:0000313" key="3">
    <source>
        <dbReference type="Proteomes" id="UP000799436"/>
    </source>
</evidence>
<evidence type="ECO:0000256" key="1">
    <source>
        <dbReference type="SAM" id="MobiDB-lite"/>
    </source>
</evidence>
<name>A0A6G1KV01_9PEZI</name>
<feature type="compositionally biased region" description="Basic residues" evidence="1">
    <location>
        <begin position="224"/>
        <end position="234"/>
    </location>
</feature>
<feature type="compositionally biased region" description="Polar residues" evidence="1">
    <location>
        <begin position="238"/>
        <end position="263"/>
    </location>
</feature>
<reference evidence="2" key="1">
    <citation type="journal article" date="2020" name="Stud. Mycol.">
        <title>101 Dothideomycetes genomes: a test case for predicting lifestyles and emergence of pathogens.</title>
        <authorList>
            <person name="Haridas S."/>
            <person name="Albert R."/>
            <person name="Binder M."/>
            <person name="Bloem J."/>
            <person name="Labutti K."/>
            <person name="Salamov A."/>
            <person name="Andreopoulos B."/>
            <person name="Baker S."/>
            <person name="Barry K."/>
            <person name="Bills G."/>
            <person name="Bluhm B."/>
            <person name="Cannon C."/>
            <person name="Castanera R."/>
            <person name="Culley D."/>
            <person name="Daum C."/>
            <person name="Ezra D."/>
            <person name="Gonzalez J."/>
            <person name="Henrissat B."/>
            <person name="Kuo A."/>
            <person name="Liang C."/>
            <person name="Lipzen A."/>
            <person name="Lutzoni F."/>
            <person name="Magnuson J."/>
            <person name="Mondo S."/>
            <person name="Nolan M."/>
            <person name="Ohm R."/>
            <person name="Pangilinan J."/>
            <person name="Park H.-J."/>
            <person name="Ramirez L."/>
            <person name="Alfaro M."/>
            <person name="Sun H."/>
            <person name="Tritt A."/>
            <person name="Yoshinaga Y."/>
            <person name="Zwiers L.-H."/>
            <person name="Turgeon B."/>
            <person name="Goodwin S."/>
            <person name="Spatafora J."/>
            <person name="Crous P."/>
            <person name="Grigoriev I."/>
        </authorList>
    </citation>
    <scope>NUCLEOTIDE SEQUENCE</scope>
    <source>
        <strain evidence="2">CBS 116005</strain>
    </source>
</reference>
<feature type="region of interest" description="Disordered" evidence="1">
    <location>
        <begin position="68"/>
        <end position="136"/>
    </location>
</feature>
<protein>
    <submittedName>
        <fullName evidence="2">Uncharacterized protein</fullName>
    </submittedName>
</protein>
<dbReference type="Proteomes" id="UP000799436">
    <property type="component" value="Unassembled WGS sequence"/>
</dbReference>
<feature type="region of interest" description="Disordered" evidence="1">
    <location>
        <begin position="218"/>
        <end position="306"/>
    </location>
</feature>
<accession>A0A6G1KV01</accession>